<dbReference type="Gene3D" id="1.10.340.70">
    <property type="match status" value="1"/>
</dbReference>
<evidence type="ECO:0000313" key="7">
    <source>
        <dbReference type="Proteomes" id="UP000002852"/>
    </source>
</evidence>
<dbReference type="GO" id="GO:0003676">
    <property type="term" value="F:nucleic acid binding"/>
    <property type="evidence" value="ECO:0007669"/>
    <property type="project" value="InterPro"/>
</dbReference>
<organism evidence="6 7">
    <name type="scientific">Xiphophorus maculatus</name>
    <name type="common">Southern platyfish</name>
    <name type="synonym">Platypoecilus maculatus</name>
    <dbReference type="NCBI Taxonomy" id="8083"/>
    <lineage>
        <taxon>Eukaryota</taxon>
        <taxon>Metazoa</taxon>
        <taxon>Chordata</taxon>
        <taxon>Craniata</taxon>
        <taxon>Vertebrata</taxon>
        <taxon>Euteleostomi</taxon>
        <taxon>Actinopterygii</taxon>
        <taxon>Neopterygii</taxon>
        <taxon>Teleostei</taxon>
        <taxon>Neoteleostei</taxon>
        <taxon>Acanthomorphata</taxon>
        <taxon>Ovalentaria</taxon>
        <taxon>Atherinomorphae</taxon>
        <taxon>Cyprinodontiformes</taxon>
        <taxon>Poeciliidae</taxon>
        <taxon>Poeciliinae</taxon>
        <taxon>Xiphophorus</taxon>
    </lineage>
</organism>
<comment type="similarity">
    <text evidence="1">Belongs to the beta type-B retroviral polymerase family. HERV class-II K(HML-2) pol subfamily.</text>
</comment>
<dbReference type="InterPro" id="IPR012337">
    <property type="entry name" value="RNaseH-like_sf"/>
</dbReference>
<dbReference type="PROSITE" id="PS50994">
    <property type="entry name" value="INTEGRASE"/>
    <property type="match status" value="1"/>
</dbReference>
<dbReference type="PANTHER" id="PTHR33064">
    <property type="entry name" value="POL PROTEIN"/>
    <property type="match status" value="1"/>
</dbReference>
<dbReference type="InterPro" id="IPR041588">
    <property type="entry name" value="Integrase_H2C2"/>
</dbReference>
<dbReference type="InterPro" id="IPR043502">
    <property type="entry name" value="DNA/RNA_pol_sf"/>
</dbReference>
<dbReference type="OMA" id="TYVPDYV"/>
<evidence type="ECO:0000259" key="5">
    <source>
        <dbReference type="PROSITE" id="PS50994"/>
    </source>
</evidence>
<reference evidence="7" key="1">
    <citation type="submission" date="2012-01" db="EMBL/GenBank/DDBJ databases">
        <authorList>
            <person name="Walter R."/>
            <person name="Schartl M."/>
            <person name="Warren W."/>
        </authorList>
    </citation>
    <scope>NUCLEOTIDE SEQUENCE [LARGE SCALE GENOMIC DNA]</scope>
    <source>
        <strain evidence="7">JP 163 A</strain>
    </source>
</reference>
<dbReference type="InterPro" id="IPR001584">
    <property type="entry name" value="Integrase_cat-core"/>
</dbReference>
<evidence type="ECO:0000256" key="2">
    <source>
        <dbReference type="ARBA" id="ARBA00012180"/>
    </source>
</evidence>
<dbReference type="PROSITE" id="PS50878">
    <property type="entry name" value="RT_POL"/>
    <property type="match status" value="1"/>
</dbReference>
<feature type="domain" description="RNase H type-1" evidence="4">
    <location>
        <begin position="546"/>
        <end position="697"/>
    </location>
</feature>
<dbReference type="Gene3D" id="3.30.70.270">
    <property type="match status" value="2"/>
</dbReference>
<proteinExistence type="inferred from homology"/>
<dbReference type="GeneTree" id="ENSGT00940000160750"/>
<dbReference type="Gene3D" id="3.10.20.370">
    <property type="match status" value="1"/>
</dbReference>
<dbReference type="InParanoid" id="A0A3B5RCC9"/>
<dbReference type="Gene3D" id="3.30.420.10">
    <property type="entry name" value="Ribonuclease H-like superfamily/Ribonuclease H"/>
    <property type="match status" value="2"/>
</dbReference>
<feature type="domain" description="Integrase catalytic" evidence="5">
    <location>
        <begin position="823"/>
        <end position="888"/>
    </location>
</feature>
<evidence type="ECO:0000259" key="4">
    <source>
        <dbReference type="PROSITE" id="PS50879"/>
    </source>
</evidence>
<dbReference type="PROSITE" id="PS50879">
    <property type="entry name" value="RNASE_H_1"/>
    <property type="match status" value="1"/>
</dbReference>
<dbReference type="EC" id="3.1.26.4" evidence="2"/>
<dbReference type="Proteomes" id="UP000002852">
    <property type="component" value="Unassembled WGS sequence"/>
</dbReference>
<evidence type="ECO:0000259" key="3">
    <source>
        <dbReference type="PROSITE" id="PS50878"/>
    </source>
</evidence>
<dbReference type="InterPro" id="IPR041577">
    <property type="entry name" value="RT_RNaseH_2"/>
</dbReference>
<dbReference type="AlphaFoldDB" id="A0A3B5RCC9"/>
<reference evidence="7" key="2">
    <citation type="journal article" date="2013" name="Nat. Genet.">
        <title>The genome of the platyfish, Xiphophorus maculatus, provides insights into evolutionary adaptation and several complex traits.</title>
        <authorList>
            <person name="Schartl M."/>
            <person name="Walter R.B."/>
            <person name="Shen Y."/>
            <person name="Garcia T."/>
            <person name="Catchen J."/>
            <person name="Amores A."/>
            <person name="Braasch I."/>
            <person name="Chalopin D."/>
            <person name="Volff J.N."/>
            <person name="Lesch K.P."/>
            <person name="Bisazza A."/>
            <person name="Minx P."/>
            <person name="Hillier L."/>
            <person name="Wilson R.K."/>
            <person name="Fuerstenberg S."/>
            <person name="Boore J."/>
            <person name="Searle S."/>
            <person name="Postlethwait J.H."/>
            <person name="Warren W.C."/>
        </authorList>
    </citation>
    <scope>NUCLEOTIDE SEQUENCE [LARGE SCALE GENOMIC DNA]</scope>
    <source>
        <strain evidence="7">JP 163 A</strain>
    </source>
</reference>
<name>A0A3B5RCC9_XIPMA</name>
<dbReference type="PANTHER" id="PTHR33064:SF37">
    <property type="entry name" value="RIBONUCLEASE H"/>
    <property type="match status" value="1"/>
</dbReference>
<dbReference type="GO" id="GO:0004523">
    <property type="term" value="F:RNA-DNA hybrid ribonuclease activity"/>
    <property type="evidence" value="ECO:0007669"/>
    <property type="project" value="UniProtKB-EC"/>
</dbReference>
<protein>
    <recommendedName>
        <fullName evidence="2">ribonuclease H</fullName>
        <ecNumber evidence="2">3.1.26.4</ecNumber>
    </recommendedName>
</protein>
<dbReference type="InterPro" id="IPR036397">
    <property type="entry name" value="RNaseH_sf"/>
</dbReference>
<dbReference type="Ensembl" id="ENSXMAT00000030863.1">
    <property type="protein sequence ID" value="ENSXMAP00000041458.1"/>
    <property type="gene ID" value="ENSXMAG00000024544.1"/>
</dbReference>
<dbReference type="SUPFAM" id="SSF53098">
    <property type="entry name" value="Ribonuclease H-like"/>
    <property type="match status" value="2"/>
</dbReference>
<dbReference type="Gene3D" id="3.10.10.10">
    <property type="entry name" value="HIV Type 1 Reverse Transcriptase, subunit A, domain 1"/>
    <property type="match status" value="1"/>
</dbReference>
<feature type="domain" description="Reverse transcriptase" evidence="3">
    <location>
        <begin position="120"/>
        <end position="303"/>
    </location>
</feature>
<evidence type="ECO:0000313" key="6">
    <source>
        <dbReference type="Ensembl" id="ENSXMAP00000041458.1"/>
    </source>
</evidence>
<dbReference type="Pfam" id="PF00075">
    <property type="entry name" value="RNase_H"/>
    <property type="match status" value="1"/>
</dbReference>
<dbReference type="InterPro" id="IPR000477">
    <property type="entry name" value="RT_dom"/>
</dbReference>
<sequence length="945" mass="105128">MMKRSLAATDWIATAVPGLSFSPSLDTYKISFSGSETVELHHEQVSRHHGREKSDHPLAAQLITSMPTSLWAETPTDVGLASCSPISFQVDSERPLWIPQYPHKPAAEQGIAETITGLIEAGVLEPSKSDWNTPILPVQKKGTAKYRMAHDLRAVNAVLKTKTVAVPNPYVSIAALTPSQQWYSCIDLANAFFCVPLAESCRDYFSFTFRGEQWRYTRLPQGFALSPGLFNQVLKDVLQDCPLPPQTTLIQYVDDLLLAAPTAETCVKATSLVLQHLHQAGFKVSKNKLQIARKQVSFLGRIISAGTTSMSPSHKQSILQHPKPSKVKDMLSFLGLTGYSRSYIPSYTDLTQSLRALVKEQGMRNLNNPLIWTTEAEQAFISLKQNMALAAELSLPDYTLPFFLDVSVTKMAVNGVLFQKKGGERKVLMYLSVMMDNMEKRHPPCTQHAAGIAKLIQKTAHIVMGHALQVLTTHSVVAYVNSQSFTMTALRQQRLSKILEAPNISFTHEGINMADCFADGEPHECAELVAKSEKVRPDLEATPLIGPEVRQFFTDGCCYRHQTQELRAGFAVVESTKAGFLTRKAERLEGTASAQRAEIKAVAEALKLAQGLQANIYTDSAYVAGTVHVELCQWMRGGFLTASGQPIKHEREIKELAEALLLPARVAVIKCKGHDLSDTLVAKGNQAADRAAKVAAGYKDFMMVCSSEEELHDKLTLEEVVRCQKGVPLEEKNMWKQRGATETNGCWRGPDGRLILPPGKKQELLLEAHGVGHVGTKQMMYNLKDWWQPQMINMVKQFVNNCEMCGQVNPKKTLKPHQGQFLPLTCPGKEVVLDFTDMINTVQGKKYLLVCVDAFTGWPEAWPAAREDSKTVIKCLINHYIPRHGFPEKKKKKKNQIRQWNTFQKQGPANSGSSSWFETQVRYGLSPGILRQSRTNESKFKNKIG</sequence>
<dbReference type="InterPro" id="IPR043128">
    <property type="entry name" value="Rev_trsase/Diguanyl_cyclase"/>
</dbReference>
<keyword evidence="7" id="KW-1185">Reference proteome</keyword>
<dbReference type="SUPFAM" id="SSF56672">
    <property type="entry name" value="DNA/RNA polymerases"/>
    <property type="match status" value="1"/>
</dbReference>
<dbReference type="InterPro" id="IPR051320">
    <property type="entry name" value="Viral_Replic_Matur_Polypro"/>
</dbReference>
<dbReference type="Pfam" id="PF00078">
    <property type="entry name" value="RVT_1"/>
    <property type="match status" value="1"/>
</dbReference>
<dbReference type="GO" id="GO:0015074">
    <property type="term" value="P:DNA integration"/>
    <property type="evidence" value="ECO:0007669"/>
    <property type="project" value="InterPro"/>
</dbReference>
<evidence type="ECO:0000256" key="1">
    <source>
        <dbReference type="ARBA" id="ARBA00010879"/>
    </source>
</evidence>
<dbReference type="InterPro" id="IPR002156">
    <property type="entry name" value="RNaseH_domain"/>
</dbReference>
<reference evidence="6" key="4">
    <citation type="submission" date="2025-09" db="UniProtKB">
        <authorList>
            <consortium name="Ensembl"/>
        </authorList>
    </citation>
    <scope>IDENTIFICATION</scope>
    <source>
        <strain evidence="6">JP 163 A</strain>
    </source>
</reference>
<dbReference type="Pfam" id="PF17919">
    <property type="entry name" value="RT_RNaseH_2"/>
    <property type="match status" value="1"/>
</dbReference>
<accession>A0A3B5RCC9</accession>
<dbReference type="Pfam" id="PF17921">
    <property type="entry name" value="Integrase_H2C2"/>
    <property type="match status" value="1"/>
</dbReference>
<reference evidence="6" key="3">
    <citation type="submission" date="2025-08" db="UniProtKB">
        <authorList>
            <consortium name="Ensembl"/>
        </authorList>
    </citation>
    <scope>IDENTIFICATION</scope>
    <source>
        <strain evidence="6">JP 163 A</strain>
    </source>
</reference>